<dbReference type="SUPFAM" id="SSF53474">
    <property type="entry name" value="alpha/beta-Hydrolases"/>
    <property type="match status" value="1"/>
</dbReference>
<dbReference type="AlphaFoldDB" id="A0A814EAI2"/>
<keyword evidence="1" id="KW-0732">Signal</keyword>
<accession>A0A814EAI2</accession>
<dbReference type="PANTHER" id="PTHR42972">
    <property type="entry name" value="TOL-PAL SYSTEM PROTEIN TOLB"/>
    <property type="match status" value="1"/>
</dbReference>
<evidence type="ECO:0000256" key="1">
    <source>
        <dbReference type="SAM" id="SignalP"/>
    </source>
</evidence>
<dbReference type="Gene3D" id="3.40.50.1820">
    <property type="entry name" value="alpha/beta hydrolase"/>
    <property type="match status" value="2"/>
</dbReference>
<gene>
    <name evidence="2" type="ORF">SEV965_LOCUS8948</name>
</gene>
<dbReference type="EMBL" id="CAJNOU010000340">
    <property type="protein sequence ID" value="CAF0965208.1"/>
    <property type="molecule type" value="Genomic_DNA"/>
</dbReference>
<evidence type="ECO:0000313" key="2">
    <source>
        <dbReference type="EMBL" id="CAF0965208.1"/>
    </source>
</evidence>
<dbReference type="PANTHER" id="PTHR42972:SF8">
    <property type="entry name" value="POLYHYDROXYBUTYRATE DEPOLYMERASE"/>
    <property type="match status" value="1"/>
</dbReference>
<sequence>MWTIFYTIALIASITEAIPRTDVTVSGLSSGGAMTAQLHLVFSSTISGSGILAGPPYYCAQGSSTRVDTCLYGPVTLIPVEKLISQLQSYVSAGTADPTSNLKNDPVYIFSGRFDPVVFPDVVKLNEKIFSSFGTNIKTNYKMRATHGFITDNFGGLCEFPDLEYFINNCSFNLAYDVLNHIFGGNLTKPTKPVPLTGQFLAIEQPAFMNPESINTTDLKNTNIFSYWANWLKTSTTTYKSSFQLRTFKLPDLTGISSIGASGFDKEGYVYYPTNCTKGKKCPIHVALHGCLQGKWRIGDVFAKKTGYLEVAELNNIIILFPQIVATHTDPSNPEGCWDWWGYGSPNYANKLGTQMAGVKKMIDSLRAINAALDA</sequence>
<dbReference type="InterPro" id="IPR029058">
    <property type="entry name" value="AB_hydrolase_fold"/>
</dbReference>
<feature type="signal peptide" evidence="1">
    <location>
        <begin position="1"/>
        <end position="17"/>
    </location>
</feature>
<reference evidence="2" key="1">
    <citation type="submission" date="2021-02" db="EMBL/GenBank/DDBJ databases">
        <authorList>
            <person name="Nowell W R."/>
        </authorList>
    </citation>
    <scope>NUCLEOTIDE SEQUENCE</scope>
</reference>
<organism evidence="2 3">
    <name type="scientific">Rotaria sordida</name>
    <dbReference type="NCBI Taxonomy" id="392033"/>
    <lineage>
        <taxon>Eukaryota</taxon>
        <taxon>Metazoa</taxon>
        <taxon>Spiralia</taxon>
        <taxon>Gnathifera</taxon>
        <taxon>Rotifera</taxon>
        <taxon>Eurotatoria</taxon>
        <taxon>Bdelloidea</taxon>
        <taxon>Philodinida</taxon>
        <taxon>Philodinidae</taxon>
        <taxon>Rotaria</taxon>
    </lineage>
</organism>
<comment type="caution">
    <text evidence="2">The sequence shown here is derived from an EMBL/GenBank/DDBJ whole genome shotgun (WGS) entry which is preliminary data.</text>
</comment>
<proteinExistence type="predicted"/>
<dbReference type="Proteomes" id="UP000663889">
    <property type="component" value="Unassembled WGS sequence"/>
</dbReference>
<feature type="chain" id="PRO_5033031598" description="Poly(3-hydroxybutyrate) depolymerase" evidence="1">
    <location>
        <begin position="18"/>
        <end position="375"/>
    </location>
</feature>
<evidence type="ECO:0000313" key="3">
    <source>
        <dbReference type="Proteomes" id="UP000663889"/>
    </source>
</evidence>
<protein>
    <recommendedName>
        <fullName evidence="4">Poly(3-hydroxybutyrate) depolymerase</fullName>
    </recommendedName>
</protein>
<evidence type="ECO:0008006" key="4">
    <source>
        <dbReference type="Google" id="ProtNLM"/>
    </source>
</evidence>
<name>A0A814EAI2_9BILA</name>